<dbReference type="InterPro" id="IPR036237">
    <property type="entry name" value="Xyl_isomerase-like_sf"/>
</dbReference>
<dbReference type="InterPro" id="IPR013022">
    <property type="entry name" value="Xyl_isomerase-like_TIM-brl"/>
</dbReference>
<dbReference type="EMBL" id="VSSQ01088882">
    <property type="protein sequence ID" value="MPN35354.1"/>
    <property type="molecule type" value="Genomic_DNA"/>
</dbReference>
<organism evidence="2">
    <name type="scientific">bioreactor metagenome</name>
    <dbReference type="NCBI Taxonomy" id="1076179"/>
    <lineage>
        <taxon>unclassified sequences</taxon>
        <taxon>metagenomes</taxon>
        <taxon>ecological metagenomes</taxon>
    </lineage>
</organism>
<protein>
    <recommendedName>
        <fullName evidence="1">Xylose isomerase-like TIM barrel domain-containing protein</fullName>
    </recommendedName>
</protein>
<dbReference type="SUPFAM" id="SSF51658">
    <property type="entry name" value="Xylose isomerase-like"/>
    <property type="match status" value="1"/>
</dbReference>
<gene>
    <name evidence="2" type="ORF">SDC9_182852</name>
</gene>
<name>A0A645HGV9_9ZZZZ</name>
<evidence type="ECO:0000259" key="1">
    <source>
        <dbReference type="Pfam" id="PF01261"/>
    </source>
</evidence>
<dbReference type="Gene3D" id="3.20.20.150">
    <property type="entry name" value="Divalent-metal-dependent TIM barrel enzymes"/>
    <property type="match status" value="1"/>
</dbReference>
<feature type="domain" description="Xylose isomerase-like TIM barrel" evidence="1">
    <location>
        <begin position="1"/>
        <end position="157"/>
    </location>
</feature>
<proteinExistence type="predicted"/>
<dbReference type="PANTHER" id="PTHR12110:SF41">
    <property type="entry name" value="INOSOSE DEHYDRATASE"/>
    <property type="match status" value="1"/>
</dbReference>
<dbReference type="Pfam" id="PF01261">
    <property type="entry name" value="AP_endonuc_2"/>
    <property type="match status" value="1"/>
</dbReference>
<sequence>MRDYINLAALLGTPYIRVLADKEAAPGQAVDEAVVIENLQALSPLAEDKEVMILVETNGLYADSRKMAALMEKLADPNIGVLWDIHHPFRFFGEAPAETYGRLQSWICHAHVKDSLREGDRVVYKMMGYGDVPVKEALWLLQDNGYEGFVVLEWLKRWVADLEDPGIVFAHFPYAIKRMIKRKEG</sequence>
<dbReference type="PANTHER" id="PTHR12110">
    <property type="entry name" value="HYDROXYPYRUVATE ISOMERASE"/>
    <property type="match status" value="1"/>
</dbReference>
<reference evidence="2" key="1">
    <citation type="submission" date="2019-08" db="EMBL/GenBank/DDBJ databases">
        <authorList>
            <person name="Kucharzyk K."/>
            <person name="Murdoch R.W."/>
            <person name="Higgins S."/>
            <person name="Loffler F."/>
        </authorList>
    </citation>
    <scope>NUCLEOTIDE SEQUENCE</scope>
</reference>
<evidence type="ECO:0000313" key="2">
    <source>
        <dbReference type="EMBL" id="MPN35354.1"/>
    </source>
</evidence>
<comment type="caution">
    <text evidence="2">The sequence shown here is derived from an EMBL/GenBank/DDBJ whole genome shotgun (WGS) entry which is preliminary data.</text>
</comment>
<dbReference type="InterPro" id="IPR050312">
    <property type="entry name" value="IolE/XylAMocC-like"/>
</dbReference>
<dbReference type="AlphaFoldDB" id="A0A645HGV9"/>
<accession>A0A645HGV9</accession>